<comment type="caution">
    <text evidence="1">The sequence shown here is derived from an EMBL/GenBank/DDBJ whole genome shotgun (WGS) entry which is preliminary data.</text>
</comment>
<dbReference type="InterPro" id="IPR032675">
    <property type="entry name" value="LRR_dom_sf"/>
</dbReference>
<proteinExistence type="predicted"/>
<sequence>MMGCDVPREPWHFEFRKGDRFPALRKLSLCGYDFEEIPFPDAWTMEGTWEYTAYQAFSKVKSFLTPSGLAVRETNLERWLDAMDFSNLEELSLTQDYPPLYERLQDQLPNLKRLSLICDNTGKYMKPEHQEFLRKVPPLEKLSIGLGSPERLLDEQANRTQFPVQELVESHGRKLSSLSLQQSESRAPGQRRSMLTLDELALLKDGCPSLKHLGLDLYRDEEVGWPNATFDALTGFKTLETMELAFELGDDLHRRNEPGWNEYRDPDPLGGPGPFREPRLSLNVSEALFNDLSHKKEGRPLQGVDFLVGEYTDPASVRPMYIPSWGDERGAKFECRAAIDEDGRHCKAFYSLE</sequence>
<evidence type="ECO:0000313" key="1">
    <source>
        <dbReference type="EMBL" id="TKA25240.1"/>
    </source>
</evidence>
<dbReference type="Proteomes" id="UP000308549">
    <property type="component" value="Unassembled WGS sequence"/>
</dbReference>
<dbReference type="Gene3D" id="3.80.10.10">
    <property type="entry name" value="Ribonuclease Inhibitor"/>
    <property type="match status" value="1"/>
</dbReference>
<gene>
    <name evidence="1" type="ORF">B0A50_05938</name>
</gene>
<protein>
    <submittedName>
        <fullName evidence="1">Uncharacterized protein</fullName>
    </submittedName>
</protein>
<name>A0A4U0TST2_9PEZI</name>
<reference evidence="1 2" key="1">
    <citation type="submission" date="2017-03" db="EMBL/GenBank/DDBJ databases">
        <title>Genomes of endolithic fungi from Antarctica.</title>
        <authorList>
            <person name="Coleine C."/>
            <person name="Masonjones S."/>
            <person name="Stajich J.E."/>
        </authorList>
    </citation>
    <scope>NUCLEOTIDE SEQUENCE [LARGE SCALE GENOMIC DNA]</scope>
    <source>
        <strain evidence="1 2">CCFEE 6315</strain>
    </source>
</reference>
<evidence type="ECO:0000313" key="2">
    <source>
        <dbReference type="Proteomes" id="UP000308549"/>
    </source>
</evidence>
<dbReference type="OrthoDB" id="3945550at2759"/>
<dbReference type="AlphaFoldDB" id="A0A4U0TST2"/>
<keyword evidence="2" id="KW-1185">Reference proteome</keyword>
<organism evidence="1 2">
    <name type="scientific">Salinomyces thailandicus</name>
    <dbReference type="NCBI Taxonomy" id="706561"/>
    <lineage>
        <taxon>Eukaryota</taxon>
        <taxon>Fungi</taxon>
        <taxon>Dikarya</taxon>
        <taxon>Ascomycota</taxon>
        <taxon>Pezizomycotina</taxon>
        <taxon>Dothideomycetes</taxon>
        <taxon>Dothideomycetidae</taxon>
        <taxon>Mycosphaerellales</taxon>
        <taxon>Teratosphaeriaceae</taxon>
        <taxon>Salinomyces</taxon>
    </lineage>
</organism>
<accession>A0A4U0TST2</accession>
<dbReference type="EMBL" id="NAJL01000037">
    <property type="protein sequence ID" value="TKA25240.1"/>
    <property type="molecule type" value="Genomic_DNA"/>
</dbReference>